<dbReference type="Pfam" id="PF04865">
    <property type="entry name" value="Baseplate_J"/>
    <property type="match status" value="1"/>
</dbReference>
<dbReference type="PANTHER" id="PTHR37829:SF3">
    <property type="entry name" value="PROTEIN JAYE-RELATED"/>
    <property type="match status" value="1"/>
</dbReference>
<dbReference type="AlphaFoldDB" id="A0A3G2R7K4"/>
<dbReference type="EMBL" id="CP033169">
    <property type="protein sequence ID" value="AYO30797.1"/>
    <property type="molecule type" value="Genomic_DNA"/>
</dbReference>
<dbReference type="Pfam" id="PF26079">
    <property type="entry name" value="Baseplate_J_C"/>
    <property type="match status" value="1"/>
</dbReference>
<name>A0A3G2R7K4_9FIRM</name>
<feature type="domain" description="Baseplate protein J-like barrel" evidence="2">
    <location>
        <begin position="91"/>
        <end position="177"/>
    </location>
</feature>
<dbReference type="InterPro" id="IPR006949">
    <property type="entry name" value="Barrel_Baseplate_J-like"/>
</dbReference>
<dbReference type="KEGG" id="bacg:D2962_09405"/>
<proteinExistence type="inferred from homology"/>
<accession>A0A3G2R7K4</accession>
<dbReference type="Proteomes" id="UP000280960">
    <property type="component" value="Chromosome"/>
</dbReference>
<dbReference type="InterPro" id="IPR052399">
    <property type="entry name" value="Phage_Baseplate_Assmbl_Protein"/>
</dbReference>
<evidence type="ECO:0000313" key="6">
    <source>
        <dbReference type="Proteomes" id="UP000280960"/>
    </source>
</evidence>
<keyword evidence="6" id="KW-1185">Reference proteome</keyword>
<evidence type="ECO:0000313" key="5">
    <source>
        <dbReference type="EMBL" id="AYO30797.1"/>
    </source>
</evidence>
<dbReference type="InterPro" id="IPR058531">
    <property type="entry name" value="Baseplate_J_M"/>
</dbReference>
<dbReference type="PANTHER" id="PTHR37829">
    <property type="entry name" value="PHAGE-LIKE ELEMENT PBSX PROTEIN XKDT"/>
    <property type="match status" value="1"/>
</dbReference>
<gene>
    <name evidence="5" type="ORF">D2962_09405</name>
</gene>
<organism evidence="5 6">
    <name type="scientific">Biomaibacter acetigenes</name>
    <dbReference type="NCBI Taxonomy" id="2316383"/>
    <lineage>
        <taxon>Bacteria</taxon>
        <taxon>Bacillati</taxon>
        <taxon>Bacillota</taxon>
        <taxon>Clostridia</taxon>
        <taxon>Thermosediminibacterales</taxon>
        <taxon>Tepidanaerobacteraceae</taxon>
        <taxon>Biomaibacter</taxon>
    </lineage>
</organism>
<evidence type="ECO:0008006" key="7">
    <source>
        <dbReference type="Google" id="ProtNLM"/>
    </source>
</evidence>
<dbReference type="RefSeq" id="WP_122014815.1">
    <property type="nucleotide sequence ID" value="NZ_CP033169.1"/>
</dbReference>
<feature type="domain" description="Baseplate J-like central" evidence="3">
    <location>
        <begin position="198"/>
        <end position="255"/>
    </location>
</feature>
<evidence type="ECO:0000259" key="4">
    <source>
        <dbReference type="Pfam" id="PF26079"/>
    </source>
</evidence>
<reference evidence="5 6" key="1">
    <citation type="submission" date="2018-10" db="EMBL/GenBank/DDBJ databases">
        <authorList>
            <person name="Zhang X."/>
        </authorList>
    </citation>
    <scope>NUCLEOTIDE SEQUENCE [LARGE SCALE GENOMIC DNA]</scope>
    <source>
        <strain evidence="5 6">SK-G1</strain>
    </source>
</reference>
<comment type="similarity">
    <text evidence="1">Belongs to the Mu gp47/PBSX XkdT family.</text>
</comment>
<feature type="domain" description="Baseplate J-like C-terminal" evidence="4">
    <location>
        <begin position="436"/>
        <end position="521"/>
    </location>
</feature>
<evidence type="ECO:0000256" key="1">
    <source>
        <dbReference type="ARBA" id="ARBA00038087"/>
    </source>
</evidence>
<dbReference type="Pfam" id="PF26078">
    <property type="entry name" value="Baseplate_J_M"/>
    <property type="match status" value="1"/>
</dbReference>
<dbReference type="InterPro" id="IPR058530">
    <property type="entry name" value="Baseplate_J-like_C"/>
</dbReference>
<protein>
    <recommendedName>
        <fullName evidence="7">Baseplate J/gp47 family protein</fullName>
    </recommendedName>
</protein>
<evidence type="ECO:0000259" key="2">
    <source>
        <dbReference type="Pfam" id="PF04865"/>
    </source>
</evidence>
<sequence>MATLPDYLTDQTEETIRQRMLDSLPSDLDKSEGSYIWDALSPAAIELALAAIWAQEVLRRGFASTTFGAYLRLRCEEHGITPHEAVKATGQVTFTGTPGTVIPVGTQVSTASNETSPAVFFETTAEVTIGDGGTAIVDIKAVEAGTSGNVAAGAIVMLAKPISGVTSVNNTVATTGGLDEEDDASLLARYLQRVRSPSAGGNKADYVNWAMEVPGVGGVSVIPVRDGPGTVSISIINTSKVPAEPELVDAVQNYIAPPWINEVEAETMTLGGYGTSIDTTLTDDTGDSVKMIYDAQDVGTITHANLQTILQQPGIWQARVRMKVDNIAGATDLLQIGVWNVSGATWAKTRPNGTVDAVITLKASDLATSFLDKIVEFYWNGQDQLELRITRFTTDTTTIVWVDRVAYRSTFSKDTGEGKAPVGARVTVEPATAVLINVSATLTIAPGYNADSVKAAVKDNIAAYIKSLAFTSDNDVRYVRIGQAILDTPGVTDYQNLTVNGGTANVTIGDQEVAVIGTVNLS</sequence>
<evidence type="ECO:0000259" key="3">
    <source>
        <dbReference type="Pfam" id="PF26078"/>
    </source>
</evidence>